<accession>A0A3P6F041</accession>
<feature type="region of interest" description="Disordered" evidence="1">
    <location>
        <begin position="1"/>
        <end position="26"/>
    </location>
</feature>
<dbReference type="EMBL" id="LR031876">
    <property type="protein sequence ID" value="VDD37742.1"/>
    <property type="molecule type" value="Genomic_DNA"/>
</dbReference>
<evidence type="ECO:0000256" key="1">
    <source>
        <dbReference type="SAM" id="MobiDB-lite"/>
    </source>
</evidence>
<organism evidence="2">
    <name type="scientific">Brassica oleracea</name>
    <name type="common">Wild cabbage</name>
    <dbReference type="NCBI Taxonomy" id="3712"/>
    <lineage>
        <taxon>Eukaryota</taxon>
        <taxon>Viridiplantae</taxon>
        <taxon>Streptophyta</taxon>
        <taxon>Embryophyta</taxon>
        <taxon>Tracheophyta</taxon>
        <taxon>Spermatophyta</taxon>
        <taxon>Magnoliopsida</taxon>
        <taxon>eudicotyledons</taxon>
        <taxon>Gunneridae</taxon>
        <taxon>Pentapetalae</taxon>
        <taxon>rosids</taxon>
        <taxon>malvids</taxon>
        <taxon>Brassicales</taxon>
        <taxon>Brassicaceae</taxon>
        <taxon>Brassiceae</taxon>
        <taxon>Brassica</taxon>
    </lineage>
</organism>
<gene>
    <name evidence="2" type="ORF">BOLC7T43302H</name>
</gene>
<reference evidence="2" key="1">
    <citation type="submission" date="2018-11" db="EMBL/GenBank/DDBJ databases">
        <authorList>
            <consortium name="Genoscope - CEA"/>
            <person name="William W."/>
        </authorList>
    </citation>
    <scope>NUCLEOTIDE SEQUENCE</scope>
</reference>
<protein>
    <submittedName>
        <fullName evidence="2">Uncharacterized protein</fullName>
    </submittedName>
</protein>
<dbReference type="AlphaFoldDB" id="A0A3P6F041"/>
<evidence type="ECO:0000313" key="2">
    <source>
        <dbReference type="EMBL" id="VDD37742.1"/>
    </source>
</evidence>
<proteinExistence type="predicted"/>
<feature type="compositionally biased region" description="Polar residues" evidence="1">
    <location>
        <begin position="1"/>
        <end position="15"/>
    </location>
</feature>
<name>A0A3P6F041_BRAOL</name>
<sequence length="90" mass="9953">MSTKPNGKSIISSSDDNGDKKNGSNPLLSAAVKAKGKAHVFSRRQSRISLGRQDANLRFSLIHFWEARNPLKKTLIVVAYARTSIVCREL</sequence>